<dbReference type="OrthoDB" id="5192166at2"/>
<evidence type="ECO:0000313" key="9">
    <source>
        <dbReference type="Proteomes" id="UP000240243"/>
    </source>
</evidence>
<evidence type="ECO:0000256" key="2">
    <source>
        <dbReference type="ARBA" id="ARBA00022525"/>
    </source>
</evidence>
<dbReference type="Gene3D" id="2.60.40.2030">
    <property type="match status" value="3"/>
</dbReference>
<dbReference type="Pfam" id="PF03160">
    <property type="entry name" value="Calx-beta"/>
    <property type="match status" value="5"/>
</dbReference>
<feature type="non-terminal residue" evidence="8">
    <location>
        <position position="1"/>
    </location>
</feature>
<feature type="domain" description="Calx-beta" evidence="7">
    <location>
        <begin position="19"/>
        <end position="78"/>
    </location>
</feature>
<dbReference type="PROSITE" id="PS00330">
    <property type="entry name" value="HEMOLYSIN_CALCIUM"/>
    <property type="match status" value="6"/>
</dbReference>
<evidence type="ECO:0000256" key="4">
    <source>
        <dbReference type="ARBA" id="ARBA00022737"/>
    </source>
</evidence>
<gene>
    <name evidence="8" type="ORF">C7H85_19145</name>
</gene>
<dbReference type="PRINTS" id="PR00313">
    <property type="entry name" value="CABNDNGRPT"/>
</dbReference>
<keyword evidence="4" id="KW-0677">Repeat</keyword>
<feature type="domain" description="Calx-beta" evidence="7">
    <location>
        <begin position="439"/>
        <end position="501"/>
    </location>
</feature>
<feature type="domain" description="Calx-beta" evidence="7">
    <location>
        <begin position="298"/>
        <end position="360"/>
    </location>
</feature>
<dbReference type="GO" id="GO:0005615">
    <property type="term" value="C:extracellular space"/>
    <property type="evidence" value="ECO:0007669"/>
    <property type="project" value="InterPro"/>
</dbReference>
<feature type="region of interest" description="Disordered" evidence="6">
    <location>
        <begin position="1483"/>
        <end position="1503"/>
    </location>
</feature>
<dbReference type="InterPro" id="IPR003644">
    <property type="entry name" value="Calx_beta"/>
</dbReference>
<evidence type="ECO:0000256" key="1">
    <source>
        <dbReference type="ARBA" id="ARBA00004613"/>
    </source>
</evidence>
<dbReference type="InterPro" id="IPR019960">
    <property type="entry name" value="T1SS_VCA0849"/>
</dbReference>
<dbReference type="PANTHER" id="PTHR38340:SF1">
    <property type="entry name" value="S-LAYER PROTEIN"/>
    <property type="match status" value="1"/>
</dbReference>
<comment type="caution">
    <text evidence="8">The sequence shown here is derived from an EMBL/GenBank/DDBJ whole genome shotgun (WGS) entry which is preliminary data.</text>
</comment>
<comment type="subcellular location">
    <subcellularLocation>
        <location evidence="1">Secreted</location>
    </subcellularLocation>
</comment>
<evidence type="ECO:0000313" key="8">
    <source>
        <dbReference type="EMBL" id="PSJ40188.1"/>
    </source>
</evidence>
<feature type="region of interest" description="Disordered" evidence="6">
    <location>
        <begin position="1018"/>
        <end position="1038"/>
    </location>
</feature>
<organism evidence="8 9">
    <name type="scientific">Zobellella endophytica</name>
    <dbReference type="NCBI Taxonomy" id="2116700"/>
    <lineage>
        <taxon>Bacteria</taxon>
        <taxon>Pseudomonadati</taxon>
        <taxon>Pseudomonadota</taxon>
        <taxon>Gammaproteobacteria</taxon>
        <taxon>Aeromonadales</taxon>
        <taxon>Aeromonadaceae</taxon>
        <taxon>Zobellella</taxon>
    </lineage>
</organism>
<feature type="region of interest" description="Disordered" evidence="6">
    <location>
        <begin position="74"/>
        <end position="111"/>
    </location>
</feature>
<proteinExistence type="predicted"/>
<feature type="region of interest" description="Disordered" evidence="6">
    <location>
        <begin position="356"/>
        <end position="389"/>
    </location>
</feature>
<sequence>TTLRFSLGGDIAADDVGTPTVTIGGEAVAVTDLGDGRYSVSVPAGTTDGIRVSVPTVDDAVFEGEEQLVLSASLSGESASGTPLPAGMEDSGVATLTDLDDGEQPNPGADEPVLTVADAGRVEEGAVATFAIRLDKAVDNATTLRFSLGGDIAADDVGTPTVTIGGEAVAVTDLGDGRYSVSVPAGTTDGIRVSVPTVDDAVFEGEEQLVLSASLSGESASGTPLPAGMEDSGVATLTDLDDGEQPNPGADEPVLTVADAGRVEEGAVATFAIRLDKAVDNATTLRFSLGGDIAADDVGTPTVTIGGEAVAVTDLGDGRYSVSVPAGTTDGIRVSVPTVDDAVFEGEEQLVLSASLSGESASGTPLPAGMEDSGVATLTDLDDGEQPNPGADEPVLTVADAGRVEEGAVATFAIRLDKAVDNATTLRFSLGGDIVADDVGTPTVTINGAAVAVTDLGDGRYSVSVPAGTTDGIWVSVPTVDDAVFEGEEQLVLSASLSGESASGTPLPAGMEDSGVATLTDLDDGEQPNPGADEPVLTVADAGRVEEGAVATFAIRLDKAVDNATTLRFSLGGDIAADDVGTPTVTIGGEAVAVTDLGDGRYSVSVPAGTTDGIRVSVPTVDDAVFEGEEQLVLSASLSGESASGTPLPAGMEDSGSAVIIDNEEIVTVNISEEGLPQGIPDTVGNTDQTDSATVSGRLSIHNPSGNSHIFALSPPIEILSSGGQDIVWVGEGTNILVGYAGSGTDPADEVLRVAIDSEGQYSIQLSKPLDHHDAGVEDTLELDFGVTVFDGSNSSEAVVTLVVEDDMPVAFNQVAAFDYLDEPGNVAPVVVNTSNSLLGLVDVNLLSILGFGTEKAVYVWDVNDNLASATITLDRSVLANLLPGVGTALQGVLNILLGAMEPMVNGRIAGELGLNISNDETITQATLSIQPGAGETVIDNQEINELLTSLHFPMDGVVPTLLNLLGLPSTTLKIALLQSTVITAVDTEGASTTHVLSDLIDLDLLDWFDNDDGIIEGTAGSNTRNGDSNDNSLYGYGGGDTLRGGGGDDLLRGGAGDDELDGGAGNDLLNGGRGNDTLAGGGGANVFQWSRGDIDGTGTERDTVTDFTAGPGGDVLDLRQLLQGESYLGSDTGNLGAYLRFRLVGDHTEIDVSVSGNVGSAVDQVIVLRNLDLVSGRSQEQILQTLLRDGNLLTDHESLTGQMLEGNLALQGFGADGGFVHSLVLGGAGYHYDPDTNTVTASNGAVLNYESASHWLHLMVEQGQLSLNLETGAYRFYPAYEADADLKLNYTLEDGDGDRASAALWLQSNMAPADNHAPVAMADDDNLLGLIDVSALGLINLGNRQAFAAADIDNNLKQVRIRYQGLLAVTLGDFTLTASAAMATELGLNLSIENEDMIDVLSLVKIGSTSTLTITALDGGSIDNQAVNELLGTVEFEQLGIDVNVLNATTITATDTGGLNDSDVTGSLADADVLDQLLYTPQQRGIQEGDDTANTLTGGEGDDRLYGYGGDDVLDGGAGNDLLRGGEGRDTLYGGSGNDILVGGADDDLLYGGEGGDLFQWRQGDGGGAGRPSLDVIKDFNAGEDVIDLRDLLVNETDATLEQYLRLDTATSSLLISSSGELSADGGNADLVIRLEQGGAPFDLSGYGPTSSEILNSLLDEGIIKIDHH</sequence>
<feature type="region of interest" description="Disordered" evidence="6">
    <location>
        <begin position="215"/>
        <end position="252"/>
    </location>
</feature>
<feature type="region of interest" description="Disordered" evidence="6">
    <location>
        <begin position="497"/>
        <end position="531"/>
    </location>
</feature>
<dbReference type="SUPFAM" id="SSF51120">
    <property type="entry name" value="beta-Roll"/>
    <property type="match status" value="2"/>
</dbReference>
<dbReference type="GO" id="GO:0007154">
    <property type="term" value="P:cell communication"/>
    <property type="evidence" value="ECO:0007669"/>
    <property type="project" value="InterPro"/>
</dbReference>
<dbReference type="InterPro" id="IPR050557">
    <property type="entry name" value="RTX_toxin/Mannuronan_C5-epim"/>
</dbReference>
<feature type="domain" description="Calx-beta" evidence="7">
    <location>
        <begin position="580"/>
        <end position="641"/>
    </location>
</feature>
<feature type="compositionally biased region" description="Polar residues" evidence="6">
    <location>
        <begin position="1020"/>
        <end position="1033"/>
    </location>
</feature>
<dbReference type="EMBL" id="PXYG01000015">
    <property type="protein sequence ID" value="PSJ40188.1"/>
    <property type="molecule type" value="Genomic_DNA"/>
</dbReference>
<accession>A0A2P7QQF0</accession>
<evidence type="ECO:0000259" key="7">
    <source>
        <dbReference type="Pfam" id="PF03160"/>
    </source>
</evidence>
<feature type="domain" description="Calx-beta" evidence="7">
    <location>
        <begin position="157"/>
        <end position="219"/>
    </location>
</feature>
<dbReference type="PANTHER" id="PTHR38340">
    <property type="entry name" value="S-LAYER PROTEIN"/>
    <property type="match status" value="1"/>
</dbReference>
<evidence type="ECO:0000256" key="6">
    <source>
        <dbReference type="SAM" id="MobiDB-lite"/>
    </source>
</evidence>
<keyword evidence="3" id="KW-0732">Signal</keyword>
<dbReference type="Pfam" id="PF00353">
    <property type="entry name" value="HemolysinCabind"/>
    <property type="match status" value="4"/>
</dbReference>
<reference evidence="8 9" key="1">
    <citation type="submission" date="2018-03" db="EMBL/GenBank/DDBJ databases">
        <title>The draft genome of Zobellella sp. 59N8.</title>
        <authorList>
            <person name="Liu L."/>
            <person name="Li L."/>
            <person name="Zhang X."/>
            <person name="Liang L."/>
            <person name="Wang T."/>
        </authorList>
    </citation>
    <scope>NUCLEOTIDE SEQUENCE [LARGE SCALE GENOMIC DNA]</scope>
    <source>
        <strain evidence="8 9">59N8</strain>
    </source>
</reference>
<evidence type="ECO:0000256" key="5">
    <source>
        <dbReference type="ARBA" id="ARBA00022837"/>
    </source>
</evidence>
<protein>
    <recommendedName>
        <fullName evidence="7">Calx-beta domain-containing protein</fullName>
    </recommendedName>
</protein>
<dbReference type="GO" id="GO:0016020">
    <property type="term" value="C:membrane"/>
    <property type="evidence" value="ECO:0007669"/>
    <property type="project" value="InterPro"/>
</dbReference>
<dbReference type="RefSeq" id="WP_146140489.1">
    <property type="nucleotide sequence ID" value="NZ_PXYG01000015.1"/>
</dbReference>
<dbReference type="InterPro" id="IPR011049">
    <property type="entry name" value="Serralysin-like_metalloprot_C"/>
</dbReference>
<dbReference type="GO" id="GO:0005509">
    <property type="term" value="F:calcium ion binding"/>
    <property type="evidence" value="ECO:0007669"/>
    <property type="project" value="InterPro"/>
</dbReference>
<keyword evidence="2" id="KW-0964">Secreted</keyword>
<dbReference type="InterPro" id="IPR001343">
    <property type="entry name" value="Hemolysn_Ca-bd"/>
</dbReference>
<name>A0A2P7QQF0_9GAMM</name>
<dbReference type="Gene3D" id="2.150.10.10">
    <property type="entry name" value="Serralysin-like metalloprotease, C-terminal"/>
    <property type="match status" value="2"/>
</dbReference>
<dbReference type="Proteomes" id="UP000240243">
    <property type="component" value="Unassembled WGS sequence"/>
</dbReference>
<evidence type="ECO:0000256" key="3">
    <source>
        <dbReference type="ARBA" id="ARBA00022729"/>
    </source>
</evidence>
<keyword evidence="5" id="KW-0106">Calcium</keyword>
<dbReference type="NCBIfam" id="TIGR03661">
    <property type="entry name" value="T1SS_VCA0849"/>
    <property type="match status" value="2"/>
</dbReference>
<keyword evidence="9" id="KW-1185">Reference proteome</keyword>
<dbReference type="InterPro" id="IPR038081">
    <property type="entry name" value="CalX-like_sf"/>
</dbReference>
<dbReference type="InterPro" id="IPR018511">
    <property type="entry name" value="Hemolysin-typ_Ca-bd_CS"/>
</dbReference>